<dbReference type="AlphaFoldDB" id="A0A3B1BM45"/>
<evidence type="ECO:0000256" key="6">
    <source>
        <dbReference type="ARBA" id="ARBA00023136"/>
    </source>
</evidence>
<evidence type="ECO:0000256" key="7">
    <source>
        <dbReference type="SAM" id="Phobius"/>
    </source>
</evidence>
<dbReference type="EMBL" id="UOFZ01000107">
    <property type="protein sequence ID" value="VAX13263.1"/>
    <property type="molecule type" value="Genomic_DNA"/>
</dbReference>
<dbReference type="Gene3D" id="1.20.1510.10">
    <property type="entry name" value="Cation efflux protein transmembrane domain"/>
    <property type="match status" value="1"/>
</dbReference>
<proteinExistence type="inferred from homology"/>
<dbReference type="InterPro" id="IPR027470">
    <property type="entry name" value="Cation_efflux_CTD"/>
</dbReference>
<feature type="domain" description="Cation efflux protein transmembrane" evidence="8">
    <location>
        <begin position="26"/>
        <end position="219"/>
    </location>
</feature>
<dbReference type="FunFam" id="1.20.1510.10:FF:000006">
    <property type="entry name" value="Divalent cation efflux transporter"/>
    <property type="match status" value="1"/>
</dbReference>
<feature type="transmembrane region" description="Helical" evidence="7">
    <location>
        <begin position="165"/>
        <end position="184"/>
    </location>
</feature>
<keyword evidence="3" id="KW-0813">Transport</keyword>
<evidence type="ECO:0000256" key="1">
    <source>
        <dbReference type="ARBA" id="ARBA00004141"/>
    </source>
</evidence>
<dbReference type="Pfam" id="PF01545">
    <property type="entry name" value="Cation_efflux"/>
    <property type="match status" value="1"/>
</dbReference>
<feature type="domain" description="Cation efflux protein cytoplasmic" evidence="9">
    <location>
        <begin position="223"/>
        <end position="301"/>
    </location>
</feature>
<evidence type="ECO:0000313" key="10">
    <source>
        <dbReference type="EMBL" id="VAX13263.1"/>
    </source>
</evidence>
<dbReference type="Pfam" id="PF16916">
    <property type="entry name" value="ZT_dimer"/>
    <property type="match status" value="1"/>
</dbReference>
<dbReference type="GO" id="GO:0016020">
    <property type="term" value="C:membrane"/>
    <property type="evidence" value="ECO:0007669"/>
    <property type="project" value="UniProtKB-SubCell"/>
</dbReference>
<dbReference type="PANTHER" id="PTHR43840">
    <property type="entry name" value="MITOCHONDRIAL METAL TRANSPORTER 1-RELATED"/>
    <property type="match status" value="1"/>
</dbReference>
<comment type="similarity">
    <text evidence="2">Belongs to the cation diffusion facilitator (CDF) transporter (TC 2.A.4) family.</text>
</comment>
<dbReference type="SUPFAM" id="SSF160240">
    <property type="entry name" value="Cation efflux protein cytoplasmic domain-like"/>
    <property type="match status" value="1"/>
</dbReference>
<feature type="transmembrane region" description="Helical" evidence="7">
    <location>
        <begin position="93"/>
        <end position="111"/>
    </location>
</feature>
<evidence type="ECO:0000256" key="3">
    <source>
        <dbReference type="ARBA" id="ARBA00022448"/>
    </source>
</evidence>
<protein>
    <submittedName>
        <fullName evidence="10">Cobalt-zinc-cadmium resistance protein</fullName>
    </submittedName>
</protein>
<name>A0A3B1BM45_9ZZZZ</name>
<feature type="transmembrane region" description="Helical" evidence="7">
    <location>
        <begin position="123"/>
        <end position="144"/>
    </location>
</feature>
<evidence type="ECO:0000256" key="4">
    <source>
        <dbReference type="ARBA" id="ARBA00022692"/>
    </source>
</evidence>
<keyword evidence="6 7" id="KW-0472">Membrane</keyword>
<dbReference type="NCBIfam" id="TIGR01297">
    <property type="entry name" value="CDF"/>
    <property type="match status" value="1"/>
</dbReference>
<comment type="subcellular location">
    <subcellularLocation>
        <location evidence="1">Membrane</location>
        <topology evidence="1">Multi-pass membrane protein</topology>
    </subcellularLocation>
</comment>
<gene>
    <name evidence="10" type="ORF">MNBD_GAMMA24-1114</name>
</gene>
<dbReference type="Gene3D" id="3.30.70.1350">
    <property type="entry name" value="Cation efflux protein, cytoplasmic domain"/>
    <property type="match status" value="1"/>
</dbReference>
<dbReference type="InterPro" id="IPR050291">
    <property type="entry name" value="CDF_Transporter"/>
</dbReference>
<dbReference type="PANTHER" id="PTHR43840:SF15">
    <property type="entry name" value="MITOCHONDRIAL METAL TRANSPORTER 1-RELATED"/>
    <property type="match status" value="1"/>
</dbReference>
<evidence type="ECO:0000256" key="5">
    <source>
        <dbReference type="ARBA" id="ARBA00022989"/>
    </source>
</evidence>
<feature type="transmembrane region" description="Helical" evidence="7">
    <location>
        <begin position="24"/>
        <end position="45"/>
    </location>
</feature>
<reference evidence="10" key="1">
    <citation type="submission" date="2018-06" db="EMBL/GenBank/DDBJ databases">
        <authorList>
            <person name="Zhirakovskaya E."/>
        </authorList>
    </citation>
    <scope>NUCLEOTIDE SEQUENCE</scope>
</reference>
<evidence type="ECO:0000259" key="9">
    <source>
        <dbReference type="Pfam" id="PF16916"/>
    </source>
</evidence>
<keyword evidence="5 7" id="KW-1133">Transmembrane helix</keyword>
<dbReference type="GO" id="GO:0008324">
    <property type="term" value="F:monoatomic cation transmembrane transporter activity"/>
    <property type="evidence" value="ECO:0007669"/>
    <property type="project" value="InterPro"/>
</dbReference>
<sequence>MNPPPHFGLEDTDSELRYRETIRVTLIGSVIDLLLGVAKIVMGYIAHSQALIADGVHSLSDLATDFVVLYAAKHVRQGADEDHPYGHGRIETIATVGLGVMLILVAGGITWDAIDHIMKPESLALPGFWALVVAAISVVSKEAIYQYTMVVARKHKSKLLEANAWHSRSDAISSVVVLVGIAGSMAGYPYLDAVAAVGVGLMIVKIGWNLTFHSFRELIDTGLDQERVQAIRESILSVDGVRSLHILRTRSMGADALVDVHIQVDPELSVSEAHYISESVRLKLIKEIEEVADVMVHIDPEDDEHFQFRASLPHRTELEQQLQSCWSRLPAARHIEHMTLHYLESRIRIELLLPLSVLDDGTSPADLQQQFNQALAGCKDIESVRLRYH</sequence>
<dbReference type="InterPro" id="IPR027469">
    <property type="entry name" value="Cation_efflux_TMD_sf"/>
</dbReference>
<dbReference type="SUPFAM" id="SSF161111">
    <property type="entry name" value="Cation efflux protein transmembrane domain-like"/>
    <property type="match status" value="1"/>
</dbReference>
<dbReference type="InterPro" id="IPR036837">
    <property type="entry name" value="Cation_efflux_CTD_sf"/>
</dbReference>
<dbReference type="InterPro" id="IPR002524">
    <property type="entry name" value="Cation_efflux"/>
</dbReference>
<evidence type="ECO:0000259" key="8">
    <source>
        <dbReference type="Pfam" id="PF01545"/>
    </source>
</evidence>
<dbReference type="InterPro" id="IPR058533">
    <property type="entry name" value="Cation_efflux_TM"/>
</dbReference>
<feature type="transmembrane region" description="Helical" evidence="7">
    <location>
        <begin position="190"/>
        <end position="208"/>
    </location>
</feature>
<evidence type="ECO:0000256" key="2">
    <source>
        <dbReference type="ARBA" id="ARBA00008114"/>
    </source>
</evidence>
<organism evidence="10">
    <name type="scientific">hydrothermal vent metagenome</name>
    <dbReference type="NCBI Taxonomy" id="652676"/>
    <lineage>
        <taxon>unclassified sequences</taxon>
        <taxon>metagenomes</taxon>
        <taxon>ecological metagenomes</taxon>
    </lineage>
</organism>
<keyword evidence="4 7" id="KW-0812">Transmembrane</keyword>
<accession>A0A3B1BM45</accession>